<dbReference type="STRING" id="670307.HYPDE_41093"/>
<dbReference type="InterPro" id="IPR011006">
    <property type="entry name" value="CheY-like_superfamily"/>
</dbReference>
<evidence type="ECO:0000256" key="1">
    <source>
        <dbReference type="PROSITE-ProRule" id="PRU00169"/>
    </source>
</evidence>
<dbReference type="eggNOG" id="COG0784">
    <property type="taxonomic scope" value="Bacteria"/>
</dbReference>
<dbReference type="AlphaFoldDB" id="N0BCC3"/>
<evidence type="ECO:0000259" key="2">
    <source>
        <dbReference type="PROSITE" id="PS50110"/>
    </source>
</evidence>
<dbReference type="RefSeq" id="WP_015599901.1">
    <property type="nucleotide sequence ID" value="NC_021172.1"/>
</dbReference>
<protein>
    <submittedName>
        <fullName evidence="3">Response regulator receiver protein</fullName>
    </submittedName>
</protein>
<gene>
    <name evidence="3" type="ORF">HYPDE_41093</name>
</gene>
<dbReference type="EMBL" id="CP005587">
    <property type="protein sequence ID" value="AGK59887.1"/>
    <property type="molecule type" value="Genomic_DNA"/>
</dbReference>
<keyword evidence="1" id="KW-0597">Phosphoprotein</keyword>
<sequence>MIGPALVSDTERSVLPAEASSRRLVAVIEDNYQSSLALTMLIDDWGYACIAARSSQEAIKTLGNRLNQIAAIVTDVEIGGQMRGVKDALAIASALGRSIPTIVTIGHGDYAAACRPFPVIRKPFDPDILHAWLVQKLGYG</sequence>
<dbReference type="GO" id="GO:0000160">
    <property type="term" value="P:phosphorelay signal transduction system"/>
    <property type="evidence" value="ECO:0007669"/>
    <property type="project" value="InterPro"/>
</dbReference>
<dbReference type="KEGG" id="hdt:HYPDE_41093"/>
<dbReference type="HOGENOM" id="CLU_1832436_0_0_5"/>
<reference evidence="3 4" key="1">
    <citation type="journal article" date="2013" name="Genome Announc.">
        <title>Genome sequences for three denitrifying bacterial strains isolated from a uranium- and nitrate-contaminated subsurface environment.</title>
        <authorList>
            <person name="Venkatramanan R."/>
            <person name="Prakash O."/>
            <person name="Woyke T."/>
            <person name="Chain P."/>
            <person name="Goodwin L.A."/>
            <person name="Watson D."/>
            <person name="Brooks S."/>
            <person name="Kostka J.E."/>
            <person name="Green S.J."/>
        </authorList>
    </citation>
    <scope>NUCLEOTIDE SEQUENCE [LARGE SCALE GENOMIC DNA]</scope>
    <source>
        <strain evidence="3 4">1NES1</strain>
    </source>
</reference>
<dbReference type="PROSITE" id="PS50110">
    <property type="entry name" value="RESPONSE_REGULATORY"/>
    <property type="match status" value="1"/>
</dbReference>
<proteinExistence type="predicted"/>
<dbReference type="Gene3D" id="3.40.50.2300">
    <property type="match status" value="1"/>
</dbReference>
<feature type="modified residue" description="4-aspartylphosphate" evidence="1">
    <location>
        <position position="75"/>
    </location>
</feature>
<dbReference type="InterPro" id="IPR001789">
    <property type="entry name" value="Sig_transdc_resp-reg_receiver"/>
</dbReference>
<keyword evidence="4" id="KW-1185">Reference proteome</keyword>
<evidence type="ECO:0000313" key="4">
    <source>
        <dbReference type="Proteomes" id="UP000005952"/>
    </source>
</evidence>
<name>N0BCC3_9HYPH</name>
<dbReference type="CDD" id="cd00156">
    <property type="entry name" value="REC"/>
    <property type="match status" value="1"/>
</dbReference>
<feature type="domain" description="Response regulatory" evidence="2">
    <location>
        <begin position="24"/>
        <end position="137"/>
    </location>
</feature>
<accession>N0BCC3</accession>
<organism evidence="3 4">
    <name type="scientific">Hyphomicrobium denitrificans 1NES1</name>
    <dbReference type="NCBI Taxonomy" id="670307"/>
    <lineage>
        <taxon>Bacteria</taxon>
        <taxon>Pseudomonadati</taxon>
        <taxon>Pseudomonadota</taxon>
        <taxon>Alphaproteobacteria</taxon>
        <taxon>Hyphomicrobiales</taxon>
        <taxon>Hyphomicrobiaceae</taxon>
        <taxon>Hyphomicrobium</taxon>
    </lineage>
</organism>
<evidence type="ECO:0000313" key="3">
    <source>
        <dbReference type="EMBL" id="AGK59887.1"/>
    </source>
</evidence>
<dbReference type="Proteomes" id="UP000005952">
    <property type="component" value="Chromosome"/>
</dbReference>
<dbReference type="SUPFAM" id="SSF52172">
    <property type="entry name" value="CheY-like"/>
    <property type="match status" value="1"/>
</dbReference>